<dbReference type="AlphaFoldDB" id="A0A6A3B429"/>
<dbReference type="InterPro" id="IPR001471">
    <property type="entry name" value="AP2/ERF_dom"/>
</dbReference>
<evidence type="ECO:0000256" key="5">
    <source>
        <dbReference type="ARBA" id="ARBA00023159"/>
    </source>
</evidence>
<proteinExistence type="inferred from homology"/>
<dbReference type="Proteomes" id="UP000436088">
    <property type="component" value="Unassembled WGS sequence"/>
</dbReference>
<organism evidence="10 11">
    <name type="scientific">Hibiscus syriacus</name>
    <name type="common">Rose of Sharon</name>
    <dbReference type="NCBI Taxonomy" id="106335"/>
    <lineage>
        <taxon>Eukaryota</taxon>
        <taxon>Viridiplantae</taxon>
        <taxon>Streptophyta</taxon>
        <taxon>Embryophyta</taxon>
        <taxon>Tracheophyta</taxon>
        <taxon>Spermatophyta</taxon>
        <taxon>Magnoliopsida</taxon>
        <taxon>eudicotyledons</taxon>
        <taxon>Gunneridae</taxon>
        <taxon>Pentapetalae</taxon>
        <taxon>rosids</taxon>
        <taxon>malvids</taxon>
        <taxon>Malvales</taxon>
        <taxon>Malvaceae</taxon>
        <taxon>Malvoideae</taxon>
        <taxon>Hibiscus</taxon>
    </lineage>
</organism>
<dbReference type="Gene3D" id="3.30.730.10">
    <property type="entry name" value="AP2/ERF domain"/>
    <property type="match status" value="1"/>
</dbReference>
<dbReference type="InterPro" id="IPR016177">
    <property type="entry name" value="DNA-bd_dom_sf"/>
</dbReference>
<dbReference type="GO" id="GO:0005634">
    <property type="term" value="C:nucleus"/>
    <property type="evidence" value="ECO:0007669"/>
    <property type="project" value="UniProtKB-SubCell"/>
</dbReference>
<evidence type="ECO:0000256" key="4">
    <source>
        <dbReference type="ARBA" id="ARBA00023125"/>
    </source>
</evidence>
<dbReference type="GO" id="GO:0003677">
    <property type="term" value="F:DNA binding"/>
    <property type="evidence" value="ECO:0007669"/>
    <property type="project" value="UniProtKB-KW"/>
</dbReference>
<evidence type="ECO:0000256" key="2">
    <source>
        <dbReference type="ARBA" id="ARBA00022745"/>
    </source>
</evidence>
<dbReference type="CDD" id="cd00018">
    <property type="entry name" value="AP2"/>
    <property type="match status" value="1"/>
</dbReference>
<evidence type="ECO:0000313" key="11">
    <source>
        <dbReference type="Proteomes" id="UP000436088"/>
    </source>
</evidence>
<comment type="similarity">
    <text evidence="8">Belongs to the AP2/ERF transcription factor family. ERF subfamily.</text>
</comment>
<dbReference type="EMBL" id="VEPZ02000923">
    <property type="protein sequence ID" value="KAE8711003.1"/>
    <property type="molecule type" value="Genomic_DNA"/>
</dbReference>
<dbReference type="SUPFAM" id="SSF54171">
    <property type="entry name" value="DNA-binding domain"/>
    <property type="match status" value="1"/>
</dbReference>
<keyword evidence="11" id="KW-1185">Reference proteome</keyword>
<keyword evidence="7" id="KW-0539">Nucleus</keyword>
<accession>A0A6A3B429</accession>
<reference evidence="10" key="1">
    <citation type="submission" date="2019-09" db="EMBL/GenBank/DDBJ databases">
        <title>Draft genome information of white flower Hibiscus syriacus.</title>
        <authorList>
            <person name="Kim Y.-M."/>
        </authorList>
    </citation>
    <scope>NUCLEOTIDE SEQUENCE [LARGE SCALE GENOMIC DNA]</scope>
    <source>
        <strain evidence="10">YM2019G1</strain>
    </source>
</reference>
<dbReference type="PANTHER" id="PTHR31194">
    <property type="entry name" value="SHN SHINE , DNA BINDING / TRANSCRIPTION FACTOR"/>
    <property type="match status" value="1"/>
</dbReference>
<gene>
    <name evidence="10" type="ORF">F3Y22_tig00110307pilonHSYRG00081</name>
</gene>
<dbReference type="InterPro" id="IPR036955">
    <property type="entry name" value="AP2/ERF_dom_sf"/>
</dbReference>
<keyword evidence="3" id="KW-0805">Transcription regulation</keyword>
<keyword evidence="5" id="KW-0010">Activator</keyword>
<name>A0A6A3B429_HIBSY</name>
<dbReference type="GO" id="GO:0009873">
    <property type="term" value="P:ethylene-activated signaling pathway"/>
    <property type="evidence" value="ECO:0007669"/>
    <property type="project" value="UniProtKB-KW"/>
</dbReference>
<evidence type="ECO:0000256" key="1">
    <source>
        <dbReference type="ARBA" id="ARBA00004123"/>
    </source>
</evidence>
<dbReference type="InterPro" id="IPR050913">
    <property type="entry name" value="AP2/ERF_ERF"/>
</dbReference>
<evidence type="ECO:0000256" key="7">
    <source>
        <dbReference type="ARBA" id="ARBA00023242"/>
    </source>
</evidence>
<keyword evidence="2" id="KW-0936">Ethylene signaling pathway</keyword>
<dbReference type="SMART" id="SM00380">
    <property type="entry name" value="AP2"/>
    <property type="match status" value="1"/>
</dbReference>
<keyword evidence="4" id="KW-0238">DNA-binding</keyword>
<protein>
    <submittedName>
        <fullName evidence="10">Ethylene-responsive transcription factor 11</fullName>
    </submittedName>
</protein>
<dbReference type="Pfam" id="PF00847">
    <property type="entry name" value="AP2"/>
    <property type="match status" value="1"/>
</dbReference>
<evidence type="ECO:0000313" key="10">
    <source>
        <dbReference type="EMBL" id="KAE8711003.1"/>
    </source>
</evidence>
<dbReference type="PRINTS" id="PR00367">
    <property type="entry name" value="ETHRSPELEMNT"/>
</dbReference>
<evidence type="ECO:0000256" key="3">
    <source>
        <dbReference type="ARBA" id="ARBA00023015"/>
    </source>
</evidence>
<dbReference type="GO" id="GO:0003700">
    <property type="term" value="F:DNA-binding transcription factor activity"/>
    <property type="evidence" value="ECO:0007669"/>
    <property type="project" value="InterPro"/>
</dbReference>
<sequence length="280" mass="32587">MPCIALAFDRRTEHMEPSSNFRKTIRIIYSDPYATDSSSDEEKQELKKTKNQTLGFRRFVKEITCCAVPFRWPRNDGERLRKPCTMPKGVRRRPWGKFAAEIRDPFTKKRIWLGTFDTKEKAAAAIRAKRREFEMMKAAMYNKNSSVVAWSLLSTLDVSVDAIEVEDNNEEKTRYVVKKVVRKYKFVQECKTSVDKEVSVKDLWKDEASVMVLWEPPPASESWDALFGRCDLENLMSNVHEHLLSNVNGVDHRPENTKLIELPDMNIDNENIAWVDETMT</sequence>
<keyword evidence="6" id="KW-0804">Transcription</keyword>
<comment type="subcellular location">
    <subcellularLocation>
        <location evidence="1">Nucleus</location>
    </subcellularLocation>
</comment>
<dbReference type="PROSITE" id="PS51032">
    <property type="entry name" value="AP2_ERF"/>
    <property type="match status" value="1"/>
</dbReference>
<evidence type="ECO:0000256" key="8">
    <source>
        <dbReference type="ARBA" id="ARBA00024343"/>
    </source>
</evidence>
<dbReference type="PANTHER" id="PTHR31194:SF140">
    <property type="entry name" value="ETHYLENE-RESPONSIVE TRANSCRIPTION FACTOR CRF2"/>
    <property type="match status" value="1"/>
</dbReference>
<evidence type="ECO:0000256" key="6">
    <source>
        <dbReference type="ARBA" id="ARBA00023163"/>
    </source>
</evidence>
<comment type="caution">
    <text evidence="10">The sequence shown here is derived from an EMBL/GenBank/DDBJ whole genome shotgun (WGS) entry which is preliminary data.</text>
</comment>
<evidence type="ECO:0000259" key="9">
    <source>
        <dbReference type="PROSITE" id="PS51032"/>
    </source>
</evidence>
<feature type="domain" description="AP2/ERF" evidence="9">
    <location>
        <begin position="86"/>
        <end position="144"/>
    </location>
</feature>